<keyword evidence="3" id="KW-0560">Oxidoreductase</keyword>
<keyword evidence="2" id="KW-0521">NADP</keyword>
<gene>
    <name evidence="5" type="ORF">GE061_009137</name>
</gene>
<dbReference type="PRINTS" id="PR00069">
    <property type="entry name" value="ALDKETRDTASE"/>
</dbReference>
<evidence type="ECO:0000313" key="6">
    <source>
        <dbReference type="Proteomes" id="UP000466442"/>
    </source>
</evidence>
<dbReference type="Pfam" id="PF00248">
    <property type="entry name" value="Aldo_ket_red"/>
    <property type="match status" value="1"/>
</dbReference>
<evidence type="ECO:0000313" key="5">
    <source>
        <dbReference type="EMBL" id="KAF6214396.1"/>
    </source>
</evidence>
<dbReference type="Proteomes" id="UP000466442">
    <property type="component" value="Unassembled WGS sequence"/>
</dbReference>
<keyword evidence="6" id="KW-1185">Reference proteome</keyword>
<proteinExistence type="inferred from homology"/>
<name>A0A6A4KB15_APOLU</name>
<dbReference type="AlphaFoldDB" id="A0A6A4KB15"/>
<dbReference type="PIRSF" id="PIRSF000097">
    <property type="entry name" value="AKR"/>
    <property type="match status" value="1"/>
</dbReference>
<evidence type="ECO:0000256" key="3">
    <source>
        <dbReference type="ARBA" id="ARBA00023002"/>
    </source>
</evidence>
<dbReference type="InterPro" id="IPR023210">
    <property type="entry name" value="NADP_OxRdtase_dom"/>
</dbReference>
<dbReference type="FunFam" id="3.20.20.100:FF:000006">
    <property type="entry name" value="Aldo-keto reductase family 1 member A1"/>
    <property type="match status" value="1"/>
</dbReference>
<dbReference type="GO" id="GO:0016491">
    <property type="term" value="F:oxidoreductase activity"/>
    <property type="evidence" value="ECO:0007669"/>
    <property type="project" value="UniProtKB-KW"/>
</dbReference>
<evidence type="ECO:0000259" key="4">
    <source>
        <dbReference type="Pfam" id="PF00248"/>
    </source>
</evidence>
<comment type="similarity">
    <text evidence="1">Belongs to the aldo/keto reductase family.</text>
</comment>
<dbReference type="EMBL" id="WIXP02000002">
    <property type="protein sequence ID" value="KAF6214396.1"/>
    <property type="molecule type" value="Genomic_DNA"/>
</dbReference>
<evidence type="ECO:0000256" key="2">
    <source>
        <dbReference type="ARBA" id="ARBA00022857"/>
    </source>
</evidence>
<dbReference type="PROSITE" id="PS00798">
    <property type="entry name" value="ALDOKETO_REDUCTASE_1"/>
    <property type="match status" value="1"/>
</dbReference>
<accession>A0A6A4KB15</accession>
<dbReference type="InterPro" id="IPR020471">
    <property type="entry name" value="AKR"/>
</dbReference>
<protein>
    <recommendedName>
        <fullName evidence="4">NADP-dependent oxidoreductase domain-containing protein</fullName>
    </recommendedName>
</protein>
<dbReference type="InterPro" id="IPR018170">
    <property type="entry name" value="Aldo/ket_reductase_CS"/>
</dbReference>
<reference evidence="5" key="1">
    <citation type="journal article" date="2021" name="Mol. Ecol. Resour.">
        <title>Apolygus lucorum genome provides insights into omnivorousness and mesophyll feeding.</title>
        <authorList>
            <person name="Liu Y."/>
            <person name="Liu H."/>
            <person name="Wang H."/>
            <person name="Huang T."/>
            <person name="Liu B."/>
            <person name="Yang B."/>
            <person name="Yin L."/>
            <person name="Li B."/>
            <person name="Zhang Y."/>
            <person name="Zhang S."/>
            <person name="Jiang F."/>
            <person name="Zhang X."/>
            <person name="Ren Y."/>
            <person name="Wang B."/>
            <person name="Wang S."/>
            <person name="Lu Y."/>
            <person name="Wu K."/>
            <person name="Fan W."/>
            <person name="Wang G."/>
        </authorList>
    </citation>
    <scope>NUCLEOTIDE SEQUENCE</scope>
    <source>
        <strain evidence="5">12Hb</strain>
    </source>
</reference>
<dbReference type="InterPro" id="IPR036812">
    <property type="entry name" value="NAD(P)_OxRdtase_dom_sf"/>
</dbReference>
<feature type="domain" description="NADP-dependent oxidoreductase" evidence="4">
    <location>
        <begin position="17"/>
        <end position="285"/>
    </location>
</feature>
<comment type="caution">
    <text evidence="5">The sequence shown here is derived from an EMBL/GenBank/DDBJ whole genome shotgun (WGS) entry which is preliminary data.</text>
</comment>
<evidence type="ECO:0000256" key="1">
    <source>
        <dbReference type="ARBA" id="ARBA00007905"/>
    </source>
</evidence>
<dbReference type="PROSITE" id="PS00062">
    <property type="entry name" value="ALDOKETO_REDUCTASE_2"/>
    <property type="match status" value="1"/>
</dbReference>
<sequence length="314" mass="35648">MASTTVKFNNGVEFPILGLGTYHAEGAGELNQAVKNAIDVGYRHFDCAYFYKNEKEVGDAIRQKIDEGVVKREDVFITSKLWNNFHRKDLAKAALEKSLADLGVDYVDLFLIHWPCAVKDGWDTMPLDNNGKLIYSDVDFIETWKALEECVKAGKIKSIGLSNFNKEQILKILDNAEIRPVNNQVECHPYLNQSKLLEFCKSKGIVLTAYRPLSPPDAFSKVSPLYDPVVEKIAQKYNKTVGQILIRFQTQRGVIAIPKTVTKKRLVENFDVFDFTLDNEDMNALLNLDRGSEGRCVVVPDAYDHKDYPFHAEY</sequence>
<dbReference type="OrthoDB" id="416253at2759"/>
<organism evidence="5 6">
    <name type="scientific">Apolygus lucorum</name>
    <name type="common">Small green plant bug</name>
    <name type="synonym">Lygocoris lucorum</name>
    <dbReference type="NCBI Taxonomy" id="248454"/>
    <lineage>
        <taxon>Eukaryota</taxon>
        <taxon>Metazoa</taxon>
        <taxon>Ecdysozoa</taxon>
        <taxon>Arthropoda</taxon>
        <taxon>Hexapoda</taxon>
        <taxon>Insecta</taxon>
        <taxon>Pterygota</taxon>
        <taxon>Neoptera</taxon>
        <taxon>Paraneoptera</taxon>
        <taxon>Hemiptera</taxon>
        <taxon>Heteroptera</taxon>
        <taxon>Panheteroptera</taxon>
        <taxon>Cimicomorpha</taxon>
        <taxon>Miridae</taxon>
        <taxon>Mirini</taxon>
        <taxon>Apolygus</taxon>
    </lineage>
</organism>
<dbReference type="PROSITE" id="PS00063">
    <property type="entry name" value="ALDOKETO_REDUCTASE_3"/>
    <property type="match status" value="1"/>
</dbReference>
<dbReference type="PANTHER" id="PTHR11732">
    <property type="entry name" value="ALDO/KETO REDUCTASE"/>
    <property type="match status" value="1"/>
</dbReference>
<dbReference type="Gene3D" id="3.20.20.100">
    <property type="entry name" value="NADP-dependent oxidoreductase domain"/>
    <property type="match status" value="1"/>
</dbReference>
<dbReference type="SUPFAM" id="SSF51430">
    <property type="entry name" value="NAD(P)-linked oxidoreductase"/>
    <property type="match status" value="1"/>
</dbReference>